<proteinExistence type="predicted"/>
<reference evidence="11 12" key="1">
    <citation type="submission" date="2023-07" db="EMBL/GenBank/DDBJ databases">
        <title>Genomic Encyclopedia of Type Strains, Phase IV (KMG-IV): sequencing the most valuable type-strain genomes for metagenomic binning, comparative biology and taxonomic classification.</title>
        <authorList>
            <person name="Goeker M."/>
        </authorList>
    </citation>
    <scope>NUCLEOTIDE SEQUENCE [LARGE SCALE GENOMIC DNA]</scope>
    <source>
        <strain evidence="11 12">DSM 12751</strain>
    </source>
</reference>
<dbReference type="CDD" id="cd03214">
    <property type="entry name" value="ABC_Iron-Siderophores_B12_Hemin"/>
    <property type="match status" value="1"/>
</dbReference>
<keyword evidence="6 11" id="KW-0067">ATP-binding</keyword>
<dbReference type="InterPro" id="IPR027417">
    <property type="entry name" value="P-loop_NTPase"/>
</dbReference>
<dbReference type="SMART" id="SM00382">
    <property type="entry name" value="AAA"/>
    <property type="match status" value="1"/>
</dbReference>
<evidence type="ECO:0000259" key="10">
    <source>
        <dbReference type="PROSITE" id="PS50893"/>
    </source>
</evidence>
<keyword evidence="8" id="KW-0406">Ion transport</keyword>
<keyword evidence="9" id="KW-0472">Membrane</keyword>
<organism evidence="11 12">
    <name type="scientific">Caldalkalibacillus horti</name>
    <dbReference type="NCBI Taxonomy" id="77523"/>
    <lineage>
        <taxon>Bacteria</taxon>
        <taxon>Bacillati</taxon>
        <taxon>Bacillota</taxon>
        <taxon>Bacilli</taxon>
        <taxon>Bacillales</taxon>
        <taxon>Bacillaceae</taxon>
        <taxon>Caldalkalibacillus</taxon>
    </lineage>
</organism>
<dbReference type="Gene3D" id="3.40.50.300">
    <property type="entry name" value="P-loop containing nucleotide triphosphate hydrolases"/>
    <property type="match status" value="1"/>
</dbReference>
<dbReference type="PROSITE" id="PS50893">
    <property type="entry name" value="ABC_TRANSPORTER_2"/>
    <property type="match status" value="1"/>
</dbReference>
<keyword evidence="12" id="KW-1185">Reference proteome</keyword>
<dbReference type="PANTHER" id="PTHR42771">
    <property type="entry name" value="IRON(3+)-HYDROXAMATE IMPORT ATP-BINDING PROTEIN FHUC"/>
    <property type="match status" value="1"/>
</dbReference>
<dbReference type="EMBL" id="JAUSTY010000009">
    <property type="protein sequence ID" value="MDQ0166502.1"/>
    <property type="molecule type" value="Genomic_DNA"/>
</dbReference>
<dbReference type="Pfam" id="PF00005">
    <property type="entry name" value="ABC_tran"/>
    <property type="match status" value="1"/>
</dbReference>
<dbReference type="RefSeq" id="WP_307394764.1">
    <property type="nucleotide sequence ID" value="NZ_BAAADK010000045.1"/>
</dbReference>
<evidence type="ECO:0000256" key="3">
    <source>
        <dbReference type="ARBA" id="ARBA00022475"/>
    </source>
</evidence>
<keyword evidence="7" id="KW-0408">Iron</keyword>
<protein>
    <submittedName>
        <fullName evidence="11">Iron complex transport system ATP-binding protein</fullName>
    </submittedName>
</protein>
<evidence type="ECO:0000313" key="11">
    <source>
        <dbReference type="EMBL" id="MDQ0166502.1"/>
    </source>
</evidence>
<feature type="domain" description="ABC transporter" evidence="10">
    <location>
        <begin position="4"/>
        <end position="240"/>
    </location>
</feature>
<keyword evidence="5" id="KW-0547">Nucleotide-binding</keyword>
<dbReference type="InterPro" id="IPR051535">
    <property type="entry name" value="Siderophore_ABC-ATPase"/>
</dbReference>
<evidence type="ECO:0000256" key="5">
    <source>
        <dbReference type="ARBA" id="ARBA00022741"/>
    </source>
</evidence>
<evidence type="ECO:0000313" key="12">
    <source>
        <dbReference type="Proteomes" id="UP001235840"/>
    </source>
</evidence>
<dbReference type="InterPro" id="IPR003593">
    <property type="entry name" value="AAA+_ATPase"/>
</dbReference>
<evidence type="ECO:0000256" key="4">
    <source>
        <dbReference type="ARBA" id="ARBA00022496"/>
    </source>
</evidence>
<evidence type="ECO:0000256" key="8">
    <source>
        <dbReference type="ARBA" id="ARBA00023065"/>
    </source>
</evidence>
<evidence type="ECO:0000256" key="2">
    <source>
        <dbReference type="ARBA" id="ARBA00022448"/>
    </source>
</evidence>
<evidence type="ECO:0000256" key="6">
    <source>
        <dbReference type="ARBA" id="ARBA00022840"/>
    </source>
</evidence>
<keyword evidence="2" id="KW-0813">Transport</keyword>
<accession>A0ABT9W0D6</accession>
<dbReference type="GO" id="GO:0005524">
    <property type="term" value="F:ATP binding"/>
    <property type="evidence" value="ECO:0007669"/>
    <property type="project" value="UniProtKB-KW"/>
</dbReference>
<dbReference type="InterPro" id="IPR003439">
    <property type="entry name" value="ABC_transporter-like_ATP-bd"/>
</dbReference>
<evidence type="ECO:0000256" key="1">
    <source>
        <dbReference type="ARBA" id="ARBA00004202"/>
    </source>
</evidence>
<keyword evidence="4" id="KW-0410">Iron transport</keyword>
<dbReference type="Proteomes" id="UP001235840">
    <property type="component" value="Unassembled WGS sequence"/>
</dbReference>
<gene>
    <name evidence="11" type="ORF">J2S11_002406</name>
</gene>
<comment type="caution">
    <text evidence="11">The sequence shown here is derived from an EMBL/GenBank/DDBJ whole genome shotgun (WGS) entry which is preliminary data.</text>
</comment>
<name>A0ABT9W0D6_9BACI</name>
<comment type="subcellular location">
    <subcellularLocation>
        <location evidence="1">Cell membrane</location>
        <topology evidence="1">Peripheral membrane protein</topology>
    </subcellularLocation>
</comment>
<evidence type="ECO:0000256" key="7">
    <source>
        <dbReference type="ARBA" id="ARBA00023004"/>
    </source>
</evidence>
<evidence type="ECO:0000256" key="9">
    <source>
        <dbReference type="ARBA" id="ARBA00023136"/>
    </source>
</evidence>
<dbReference type="PANTHER" id="PTHR42771:SF4">
    <property type="entry name" value="IRON(3+)-HYDROXAMATE IMPORT ATP-BINDING PROTEIN FHUC"/>
    <property type="match status" value="1"/>
</dbReference>
<dbReference type="SUPFAM" id="SSF52540">
    <property type="entry name" value="P-loop containing nucleoside triphosphate hydrolases"/>
    <property type="match status" value="1"/>
</dbReference>
<sequence>MTMMKLDNVKLGYHQHVIINGLSLTIEQGKIHSIIGPNGSGKSTLMKTLSKNLKPLEGQVFFLDRNLFKVSAKELSRQMAVLTQKPKAPEDLTVLDLVEHGRFPHRRMWKKGESDDKRIVQWAMTQTGVAHMAARKLDSLSGGEGQRAWLAMALAQQPTILLLDEPTTYLDINHQLEMLELVKSLNKELGLTVIMILHDIQQAIQYSHQIFVIKDGRIYDSGEPSKVAKESMFREVFSVEAMVSESKRTGKLTFEIIGLTKEKNREGDDYGVKSS</sequence>
<keyword evidence="3" id="KW-1003">Cell membrane</keyword>